<evidence type="ECO:0000256" key="1">
    <source>
        <dbReference type="ARBA" id="ARBA00001946"/>
    </source>
</evidence>
<dbReference type="InterPro" id="IPR000160">
    <property type="entry name" value="GGDEF_dom"/>
</dbReference>
<keyword evidence="4" id="KW-0812">Transmembrane</keyword>
<dbReference type="EC" id="2.7.7.65" evidence="2"/>
<dbReference type="SUPFAM" id="SSF55073">
    <property type="entry name" value="Nucleotide cyclase"/>
    <property type="match status" value="1"/>
</dbReference>
<proteinExistence type="predicted"/>
<dbReference type="NCBIfam" id="TIGR00254">
    <property type="entry name" value="GGDEF"/>
    <property type="match status" value="1"/>
</dbReference>
<evidence type="ECO:0000313" key="7">
    <source>
        <dbReference type="Proteomes" id="UP000030017"/>
    </source>
</evidence>
<feature type="transmembrane region" description="Helical" evidence="4">
    <location>
        <begin position="20"/>
        <end position="38"/>
    </location>
</feature>
<dbReference type="Gene3D" id="3.30.450.40">
    <property type="match status" value="1"/>
</dbReference>
<dbReference type="FunFam" id="3.30.70.270:FF:000001">
    <property type="entry name" value="Diguanylate cyclase domain protein"/>
    <property type="match status" value="1"/>
</dbReference>
<keyword evidence="7" id="KW-1185">Reference proteome</keyword>
<dbReference type="SMART" id="SM00065">
    <property type="entry name" value="GAF"/>
    <property type="match status" value="1"/>
</dbReference>
<dbReference type="PANTHER" id="PTHR45138">
    <property type="entry name" value="REGULATORY COMPONENTS OF SENSORY TRANSDUCTION SYSTEM"/>
    <property type="match status" value="1"/>
</dbReference>
<dbReference type="InterPro" id="IPR003018">
    <property type="entry name" value="GAF"/>
</dbReference>
<evidence type="ECO:0000256" key="2">
    <source>
        <dbReference type="ARBA" id="ARBA00012528"/>
    </source>
</evidence>
<evidence type="ECO:0000256" key="3">
    <source>
        <dbReference type="ARBA" id="ARBA00034247"/>
    </source>
</evidence>
<reference evidence="6 7" key="1">
    <citation type="submission" date="2013-08" db="EMBL/GenBank/DDBJ databases">
        <title>Genome sequencing of Lysobacter.</title>
        <authorList>
            <person name="Zhang S."/>
            <person name="Wang G."/>
        </authorList>
    </citation>
    <scope>NUCLEOTIDE SEQUENCE [LARGE SCALE GENOMIC DNA]</scope>
    <source>
        <strain evidence="6 7">Ko07</strain>
    </source>
</reference>
<dbReference type="CDD" id="cd19410">
    <property type="entry name" value="HK9-like_sensor"/>
    <property type="match status" value="1"/>
</dbReference>
<dbReference type="InterPro" id="IPR043128">
    <property type="entry name" value="Rev_trsase/Diguanyl_cyclase"/>
</dbReference>
<dbReference type="GO" id="GO:1902201">
    <property type="term" value="P:negative regulation of bacterial-type flagellum-dependent cell motility"/>
    <property type="evidence" value="ECO:0007669"/>
    <property type="project" value="TreeGrafter"/>
</dbReference>
<dbReference type="Pfam" id="PF01590">
    <property type="entry name" value="GAF"/>
    <property type="match status" value="1"/>
</dbReference>
<dbReference type="SMART" id="SM00267">
    <property type="entry name" value="GGDEF"/>
    <property type="match status" value="1"/>
</dbReference>
<comment type="caution">
    <text evidence="6">The sequence shown here is derived from an EMBL/GenBank/DDBJ whole genome shotgun (WGS) entry which is preliminary data.</text>
</comment>
<dbReference type="SUPFAM" id="SSF55781">
    <property type="entry name" value="GAF domain-like"/>
    <property type="match status" value="1"/>
</dbReference>
<dbReference type="GO" id="GO:0043709">
    <property type="term" value="P:cell adhesion involved in single-species biofilm formation"/>
    <property type="evidence" value="ECO:0007669"/>
    <property type="project" value="TreeGrafter"/>
</dbReference>
<comment type="cofactor">
    <cofactor evidence="1">
        <name>Mg(2+)</name>
        <dbReference type="ChEBI" id="CHEBI:18420"/>
    </cofactor>
</comment>
<dbReference type="InterPro" id="IPR029787">
    <property type="entry name" value="Nucleotide_cyclase"/>
</dbReference>
<dbReference type="Proteomes" id="UP000030017">
    <property type="component" value="Unassembled WGS sequence"/>
</dbReference>
<evidence type="ECO:0000256" key="4">
    <source>
        <dbReference type="SAM" id="Phobius"/>
    </source>
</evidence>
<sequence>MPPVTSAPSSRLRPYRMPAFILSVVLLICVGVAMVLSIRSFTRSTDLVEHSYQVINTAEAIRSSARSTESDARGYRLSGRDQLLAEYLATFPATRKATSQLVVITRDDPAQQTRALEVETLVEKRLAELQRLIDIQRDQGIAEAQREGLDSPGFGQMQQINLLIDTVLTQEHHLLRERRQTMATLAAVTIAGVVAGILLPLVLLGLLLGGLTRENRRSLKLEREARSTMRELAISLEQRSRLSEQRRVLGAYAGILQSCENLNEALNVTAEVIAQMLPTAGGRCYVLRSSLNQVEALSRFGTETVPSDSVWAPSACWGLRRGQPHRSGHGPGNVYCSHLHIEDLGENGWTLCVPLMAQGVSLGLLHVNGATGGSSEDVQVVEAIAEQLSLAMINLQLRESLRVQSLRDPLTGLYNRRYLEENTQRELQRCQRRGLPLSVIMLDIDHFKRFNDEHGHAAGDALLTAIAQTLQTHTRDEDIVCRYGGEEFTVVMPEASSEDAQRRAEEIRSAIATTTVVHLRKTLGPNTASLGVATYPFDGSTPAELIGSADTALYRAKAEGRNRFVVHQLARA</sequence>
<keyword evidence="4" id="KW-0472">Membrane</keyword>
<name>A0A0A0EQI5_9GAMM</name>
<dbReference type="AlphaFoldDB" id="A0A0A0EQI5"/>
<dbReference type="GO" id="GO:0052621">
    <property type="term" value="F:diguanylate cyclase activity"/>
    <property type="evidence" value="ECO:0007669"/>
    <property type="project" value="UniProtKB-EC"/>
</dbReference>
<accession>A0A0A0EQI5</accession>
<dbReference type="PROSITE" id="PS50887">
    <property type="entry name" value="GGDEF"/>
    <property type="match status" value="1"/>
</dbReference>
<dbReference type="CDD" id="cd01949">
    <property type="entry name" value="GGDEF"/>
    <property type="match status" value="1"/>
</dbReference>
<dbReference type="InterPro" id="IPR050469">
    <property type="entry name" value="Diguanylate_Cyclase"/>
</dbReference>
<keyword evidence="4" id="KW-1133">Transmembrane helix</keyword>
<comment type="catalytic activity">
    <reaction evidence="3">
        <text>2 GTP = 3',3'-c-di-GMP + 2 diphosphate</text>
        <dbReference type="Rhea" id="RHEA:24898"/>
        <dbReference type="ChEBI" id="CHEBI:33019"/>
        <dbReference type="ChEBI" id="CHEBI:37565"/>
        <dbReference type="ChEBI" id="CHEBI:58805"/>
        <dbReference type="EC" id="2.7.7.65"/>
    </reaction>
</comment>
<dbReference type="OrthoDB" id="9803824at2"/>
<gene>
    <name evidence="6" type="ORF">N792_04690</name>
</gene>
<dbReference type="EMBL" id="AVPS01000003">
    <property type="protein sequence ID" value="KGM52393.1"/>
    <property type="molecule type" value="Genomic_DNA"/>
</dbReference>
<dbReference type="GO" id="GO:0005886">
    <property type="term" value="C:plasma membrane"/>
    <property type="evidence" value="ECO:0007669"/>
    <property type="project" value="TreeGrafter"/>
</dbReference>
<protein>
    <recommendedName>
        <fullName evidence="2">diguanylate cyclase</fullName>
        <ecNumber evidence="2">2.7.7.65</ecNumber>
    </recommendedName>
</protein>
<dbReference type="InterPro" id="IPR029016">
    <property type="entry name" value="GAF-like_dom_sf"/>
</dbReference>
<organism evidence="6 7">
    <name type="scientific">Lysobacter concretionis Ko07 = DSM 16239</name>
    <dbReference type="NCBI Taxonomy" id="1122185"/>
    <lineage>
        <taxon>Bacteria</taxon>
        <taxon>Pseudomonadati</taxon>
        <taxon>Pseudomonadota</taxon>
        <taxon>Gammaproteobacteria</taxon>
        <taxon>Lysobacterales</taxon>
        <taxon>Lysobacteraceae</taxon>
        <taxon>Novilysobacter</taxon>
    </lineage>
</organism>
<feature type="domain" description="GGDEF" evidence="5">
    <location>
        <begin position="435"/>
        <end position="569"/>
    </location>
</feature>
<dbReference type="Pfam" id="PF05227">
    <property type="entry name" value="CHASE3"/>
    <property type="match status" value="1"/>
</dbReference>
<dbReference type="InterPro" id="IPR007891">
    <property type="entry name" value="CHASE3"/>
</dbReference>
<evidence type="ECO:0000259" key="5">
    <source>
        <dbReference type="PROSITE" id="PS50887"/>
    </source>
</evidence>
<dbReference type="eggNOG" id="COG3706">
    <property type="taxonomic scope" value="Bacteria"/>
</dbReference>
<evidence type="ECO:0000313" key="6">
    <source>
        <dbReference type="EMBL" id="KGM52393.1"/>
    </source>
</evidence>
<dbReference type="STRING" id="1122185.N792_04690"/>
<dbReference type="PANTHER" id="PTHR45138:SF9">
    <property type="entry name" value="DIGUANYLATE CYCLASE DGCM-RELATED"/>
    <property type="match status" value="1"/>
</dbReference>
<dbReference type="Pfam" id="PF00990">
    <property type="entry name" value="GGDEF"/>
    <property type="match status" value="1"/>
</dbReference>
<dbReference type="Gene3D" id="3.30.70.270">
    <property type="match status" value="1"/>
</dbReference>
<feature type="transmembrane region" description="Helical" evidence="4">
    <location>
        <begin position="185"/>
        <end position="211"/>
    </location>
</feature>